<dbReference type="SUPFAM" id="SSF51735">
    <property type="entry name" value="NAD(P)-binding Rossmann-fold domains"/>
    <property type="match status" value="1"/>
</dbReference>
<dbReference type="InterPro" id="IPR001509">
    <property type="entry name" value="Epimerase_deHydtase"/>
</dbReference>
<gene>
    <name evidence="3" type="ORF">GCM10009854_17710</name>
</gene>
<dbReference type="InterPro" id="IPR036291">
    <property type="entry name" value="NAD(P)-bd_dom_sf"/>
</dbReference>
<sequence>MALEDVVRPLILVIRKSGVNLGRTEDPEHEDANAVLAEDARNPAPVSGNASRGSASPYRAEELFHIQLILASRPFNCYSPPPARPPTGHFSPIRRVQPGQRYEDGDQRRDFIHVHDIARTNLAAIDQAKPEVHDLRHLLRQPHTIADMAHALAHIANGPIPINTGQYRLRDVRHITADLRPDGGRARRRADPQPPGECPLPVPTAGCTTNGKPSGVNCCRAAPRAGPPRRSPRRPWTAYRSEPEQSTPRGR</sequence>
<feature type="domain" description="NAD-dependent epimerase/dehydratase" evidence="2">
    <location>
        <begin position="71"/>
        <end position="129"/>
    </location>
</feature>
<evidence type="ECO:0000259" key="2">
    <source>
        <dbReference type="Pfam" id="PF01370"/>
    </source>
</evidence>
<proteinExistence type="predicted"/>
<accession>A0ABP5SZ11</accession>
<protein>
    <recommendedName>
        <fullName evidence="2">NAD-dependent epimerase/dehydratase domain-containing protein</fullName>
    </recommendedName>
</protein>
<evidence type="ECO:0000256" key="1">
    <source>
        <dbReference type="SAM" id="MobiDB-lite"/>
    </source>
</evidence>
<dbReference type="Gene3D" id="3.40.50.720">
    <property type="entry name" value="NAD(P)-binding Rossmann-like Domain"/>
    <property type="match status" value="1"/>
</dbReference>
<dbReference type="Proteomes" id="UP001501218">
    <property type="component" value="Unassembled WGS sequence"/>
</dbReference>
<feature type="compositionally biased region" description="Basic and acidic residues" evidence="1">
    <location>
        <begin position="180"/>
        <end position="191"/>
    </location>
</feature>
<feature type="region of interest" description="Disordered" evidence="1">
    <location>
        <begin position="180"/>
        <end position="251"/>
    </location>
</feature>
<feature type="compositionally biased region" description="Pro residues" evidence="1">
    <location>
        <begin position="192"/>
        <end position="202"/>
    </location>
</feature>
<keyword evidence="4" id="KW-1185">Reference proteome</keyword>
<evidence type="ECO:0000313" key="3">
    <source>
        <dbReference type="EMBL" id="GAA2341655.1"/>
    </source>
</evidence>
<organism evidence="3 4">
    <name type="scientific">Saccharopolyspora halophila</name>
    <dbReference type="NCBI Taxonomy" id="405551"/>
    <lineage>
        <taxon>Bacteria</taxon>
        <taxon>Bacillati</taxon>
        <taxon>Actinomycetota</taxon>
        <taxon>Actinomycetes</taxon>
        <taxon>Pseudonocardiales</taxon>
        <taxon>Pseudonocardiaceae</taxon>
        <taxon>Saccharopolyspora</taxon>
    </lineage>
</organism>
<dbReference type="Pfam" id="PF01370">
    <property type="entry name" value="Epimerase"/>
    <property type="match status" value="1"/>
</dbReference>
<reference evidence="4" key="1">
    <citation type="journal article" date="2019" name="Int. J. Syst. Evol. Microbiol.">
        <title>The Global Catalogue of Microorganisms (GCM) 10K type strain sequencing project: providing services to taxonomists for standard genome sequencing and annotation.</title>
        <authorList>
            <consortium name="The Broad Institute Genomics Platform"/>
            <consortium name="The Broad Institute Genome Sequencing Center for Infectious Disease"/>
            <person name="Wu L."/>
            <person name="Ma J."/>
        </authorList>
    </citation>
    <scope>NUCLEOTIDE SEQUENCE [LARGE SCALE GENOMIC DNA]</scope>
    <source>
        <strain evidence="4">JCM 16221</strain>
    </source>
</reference>
<name>A0ABP5SZ11_9PSEU</name>
<evidence type="ECO:0000313" key="4">
    <source>
        <dbReference type="Proteomes" id="UP001501218"/>
    </source>
</evidence>
<dbReference type="EMBL" id="BAAARA010000004">
    <property type="protein sequence ID" value="GAA2341655.1"/>
    <property type="molecule type" value="Genomic_DNA"/>
</dbReference>
<comment type="caution">
    <text evidence="3">The sequence shown here is derived from an EMBL/GenBank/DDBJ whole genome shotgun (WGS) entry which is preliminary data.</text>
</comment>